<name>A0A1H7J825_9BACT</name>
<evidence type="ECO:0000313" key="1">
    <source>
        <dbReference type="EMBL" id="SEK70736.1"/>
    </source>
</evidence>
<keyword evidence="2" id="KW-1185">Reference proteome</keyword>
<organism evidence="1 2">
    <name type="scientific">Chitinophaga rupis</name>
    <dbReference type="NCBI Taxonomy" id="573321"/>
    <lineage>
        <taxon>Bacteria</taxon>
        <taxon>Pseudomonadati</taxon>
        <taxon>Bacteroidota</taxon>
        <taxon>Chitinophagia</taxon>
        <taxon>Chitinophagales</taxon>
        <taxon>Chitinophagaceae</taxon>
        <taxon>Chitinophaga</taxon>
    </lineage>
</organism>
<gene>
    <name evidence="1" type="ORF">SAMN04488505_101741</name>
</gene>
<dbReference type="Proteomes" id="UP000198984">
    <property type="component" value="Unassembled WGS sequence"/>
</dbReference>
<sequence>MNNGPQTIDYSLWPIAYKSFFTNNRPYHPRTVASYTFSTLTLHTKQAMDYGPWTIDCEAKRSAYHPIP</sequence>
<proteinExistence type="predicted"/>
<reference evidence="1 2" key="1">
    <citation type="submission" date="2016-10" db="EMBL/GenBank/DDBJ databases">
        <authorList>
            <person name="de Groot N.N."/>
        </authorList>
    </citation>
    <scope>NUCLEOTIDE SEQUENCE [LARGE SCALE GENOMIC DNA]</scope>
    <source>
        <strain evidence="1 2">DSM 21039</strain>
    </source>
</reference>
<protein>
    <submittedName>
        <fullName evidence="1">Uncharacterized protein</fullName>
    </submittedName>
</protein>
<dbReference type="AlphaFoldDB" id="A0A1H7J825"/>
<evidence type="ECO:0000313" key="2">
    <source>
        <dbReference type="Proteomes" id="UP000198984"/>
    </source>
</evidence>
<accession>A0A1H7J825</accession>
<dbReference type="EMBL" id="FOBB01000001">
    <property type="protein sequence ID" value="SEK70736.1"/>
    <property type="molecule type" value="Genomic_DNA"/>
</dbReference>